<keyword evidence="2" id="KW-1185">Reference proteome</keyword>
<proteinExistence type="predicted"/>
<dbReference type="Proteomes" id="UP000028990">
    <property type="component" value="Unassembled WGS sequence"/>
</dbReference>
<sequence>MWSVLRHVHTGLKSACLPFLTIGPLPCFCQNLDSSGMVFSFQMHQVFPDLERSSAGLSSGCTRTPAGTQEALLC</sequence>
<name>A0A091DQE3_FUKDA</name>
<dbReference type="AlphaFoldDB" id="A0A091DQE3"/>
<reference evidence="1 2" key="1">
    <citation type="submission" date="2013-11" db="EMBL/GenBank/DDBJ databases">
        <title>The Damaraland mole rat (Fukomys damarensis) genome and evolution of African mole rats.</title>
        <authorList>
            <person name="Gladyshev V.N."/>
            <person name="Fang X."/>
        </authorList>
    </citation>
    <scope>NUCLEOTIDE SEQUENCE [LARGE SCALE GENOMIC DNA]</scope>
    <source>
        <tissue evidence="1">Liver</tissue>
    </source>
</reference>
<accession>A0A091DQE3</accession>
<dbReference type="EMBL" id="KN121971">
    <property type="protein sequence ID" value="KFO34354.1"/>
    <property type="molecule type" value="Genomic_DNA"/>
</dbReference>
<gene>
    <name evidence="1" type="ORF">H920_04227</name>
</gene>
<protein>
    <submittedName>
        <fullName evidence="1">Uncharacterized protein</fullName>
    </submittedName>
</protein>
<organism evidence="1 2">
    <name type="scientific">Fukomys damarensis</name>
    <name type="common">Damaraland mole rat</name>
    <name type="synonym">Cryptomys damarensis</name>
    <dbReference type="NCBI Taxonomy" id="885580"/>
    <lineage>
        <taxon>Eukaryota</taxon>
        <taxon>Metazoa</taxon>
        <taxon>Chordata</taxon>
        <taxon>Craniata</taxon>
        <taxon>Vertebrata</taxon>
        <taxon>Euteleostomi</taxon>
        <taxon>Mammalia</taxon>
        <taxon>Eutheria</taxon>
        <taxon>Euarchontoglires</taxon>
        <taxon>Glires</taxon>
        <taxon>Rodentia</taxon>
        <taxon>Hystricomorpha</taxon>
        <taxon>Bathyergidae</taxon>
        <taxon>Fukomys</taxon>
    </lineage>
</organism>
<evidence type="ECO:0000313" key="2">
    <source>
        <dbReference type="Proteomes" id="UP000028990"/>
    </source>
</evidence>
<evidence type="ECO:0000313" key="1">
    <source>
        <dbReference type="EMBL" id="KFO34354.1"/>
    </source>
</evidence>